<evidence type="ECO:0000313" key="1">
    <source>
        <dbReference type="EMBL" id="GAK53129.1"/>
    </source>
</evidence>
<dbReference type="STRING" id="1499966.U14_04389"/>
<dbReference type="EMBL" id="DF820459">
    <property type="protein sequence ID" value="GAK53129.1"/>
    <property type="molecule type" value="Genomic_DNA"/>
</dbReference>
<organism evidence="1">
    <name type="scientific">Candidatus Moduliflexus flocculans</name>
    <dbReference type="NCBI Taxonomy" id="1499966"/>
    <lineage>
        <taxon>Bacteria</taxon>
        <taxon>Candidatus Moduliflexota</taxon>
        <taxon>Candidatus Moduliflexia</taxon>
        <taxon>Candidatus Moduliflexales</taxon>
        <taxon>Candidatus Moduliflexaceae</taxon>
    </lineage>
</organism>
<reference evidence="1" key="1">
    <citation type="journal article" date="2015" name="PeerJ">
        <title>First genomic representation of candidate bacterial phylum KSB3 points to enhanced environmental sensing as a trigger of wastewater bulking.</title>
        <authorList>
            <person name="Sekiguchi Y."/>
            <person name="Ohashi A."/>
            <person name="Parks D.H."/>
            <person name="Yamauchi T."/>
            <person name="Tyson G.W."/>
            <person name="Hugenholtz P."/>
        </authorList>
    </citation>
    <scope>NUCLEOTIDE SEQUENCE [LARGE SCALE GENOMIC DNA]</scope>
</reference>
<accession>A0A0S6W458</accession>
<protein>
    <submittedName>
        <fullName evidence="1">Uncharacterized protein</fullName>
    </submittedName>
</protein>
<dbReference type="HOGENOM" id="CLU_3363395_0_0_0"/>
<dbReference type="Proteomes" id="UP000030700">
    <property type="component" value="Unassembled WGS sequence"/>
</dbReference>
<proteinExistence type="predicted"/>
<keyword evidence="2" id="KW-1185">Reference proteome</keyword>
<gene>
    <name evidence="1" type="ORF">U14_04389</name>
</gene>
<dbReference type="AlphaFoldDB" id="A0A0S6W458"/>
<sequence>MMFENYERTSAFLTEILYQKIVPFDKIMLIVKFKK</sequence>
<evidence type="ECO:0000313" key="2">
    <source>
        <dbReference type="Proteomes" id="UP000030700"/>
    </source>
</evidence>
<name>A0A0S6W458_9BACT</name>